<evidence type="ECO:0000256" key="4">
    <source>
        <dbReference type="ARBA" id="ARBA00022502"/>
    </source>
</evidence>
<evidence type="ECO:0000313" key="15">
    <source>
        <dbReference type="EMBL" id="JAI52293.1"/>
    </source>
</evidence>
<keyword evidence="4 13" id="KW-0337">GPI-anchor biosynthesis</keyword>
<feature type="transmembrane region" description="Helical" evidence="13">
    <location>
        <begin position="435"/>
        <end position="455"/>
    </location>
</feature>
<keyword evidence="8 13" id="KW-0256">Endoplasmic reticulum</keyword>
<proteinExistence type="inferred from homology"/>
<dbReference type="GO" id="GO:0005789">
    <property type="term" value="C:endoplasmic reticulum membrane"/>
    <property type="evidence" value="ECO:0007669"/>
    <property type="project" value="UniProtKB-SubCell"/>
</dbReference>
<evidence type="ECO:0000256" key="10">
    <source>
        <dbReference type="ARBA" id="ARBA00023136"/>
    </source>
</evidence>
<dbReference type="PANTHER" id="PTHR12886">
    <property type="entry name" value="PIG-M MANNOSYLTRANSFERASE"/>
    <property type="match status" value="1"/>
</dbReference>
<evidence type="ECO:0000256" key="9">
    <source>
        <dbReference type="ARBA" id="ARBA00022989"/>
    </source>
</evidence>
<keyword evidence="9 13" id="KW-1133">Transmembrane helix</keyword>
<dbReference type="EMBL" id="GDHF01000021">
    <property type="protein sequence ID" value="JAI52293.1"/>
    <property type="molecule type" value="Transcribed_RNA"/>
</dbReference>
<keyword evidence="10 13" id="KW-0472">Membrane</keyword>
<sequence>MYNMSMSNTAAKNTPQPTKTLLSRCGTLLLELSFRTHLLVSIALRLLLITYGHWHDAHSEVPYTDIDYKVVTDGARHVLQNASPFNRHTYRYSPILAYMQLPNVLLHPAVGKVIYAAFDIFVAILIYLLVRLQLQVQCRKAVHALLSKFGKIRTAQQYNETDARNRPENIARASACFWLYNPLTAIISTRGNGDSFSSFFVILTVYLLVKSEDTERGANWLIFAAGLTHGFAIHLRLYPLLFSLAYYLCLSTSLTRSTRDLLRQLLFPSCRQMLLVVGTCIALFAVTGFFYTLYGWQYIHEAYLYHFVRRDVRHNFSLYFLLQYLSGNATETSLLEKLLILAPQLGLLLYLSFSFGQFRQTLTFCVFALAFVMVTFNSVVTSQYFVWYLALLPLCLNNLQAISLSRAFIYFGTWLLGQALWLLPAYLLEFKTWNTFYWIGAQGALFFLINSYLLMRLIEHYSFTSFKVNFKKLF</sequence>
<dbReference type="GO" id="GO:0051751">
    <property type="term" value="F:alpha-1,4-mannosyltransferase activity"/>
    <property type="evidence" value="ECO:0007669"/>
    <property type="project" value="InterPro"/>
</dbReference>
<reference evidence="14" key="1">
    <citation type="submission" date="2015-06" db="EMBL/GenBank/DDBJ databases">
        <authorList>
            <person name="Hoefler B.C."/>
            <person name="Straight P.D."/>
        </authorList>
    </citation>
    <scope>NUCLEOTIDE SEQUENCE</scope>
</reference>
<keyword evidence="6 13" id="KW-0808">Transferase</keyword>
<evidence type="ECO:0000256" key="8">
    <source>
        <dbReference type="ARBA" id="ARBA00022824"/>
    </source>
</evidence>
<feature type="transmembrane region" description="Helical" evidence="13">
    <location>
        <begin position="221"/>
        <end position="249"/>
    </location>
</feature>
<evidence type="ECO:0000256" key="3">
    <source>
        <dbReference type="ARBA" id="ARBA00011071"/>
    </source>
</evidence>
<dbReference type="EC" id="2.4.1.-" evidence="13"/>
<dbReference type="InterPro" id="IPR007704">
    <property type="entry name" value="PIG-M"/>
</dbReference>
<dbReference type="UniPathway" id="UPA00196"/>
<comment type="function">
    <text evidence="11 13">Catalytic subunit of the glycosylphosphatidylinositol-mannosyltransferase I complex which catalyzes the transfer of the first mannose, via an alpha-1,4 bond from a dolichol-phosphate-mannose (Dol-P-Man) to the glucosaminyl acyl phosphatidylinositol (GlcN-(acyl)PI) intermediate to generate alpha-D-Man-(1-&gt;4)-alpha-D-GlcN-(1-&gt;6)-(1-radyl,2-acyl-sn-glycero-3-phospho)-2-acyl-inositol and participates in the sixth step of the glycosylphosphatidylinositol-anchor biosynthesis.</text>
</comment>
<gene>
    <name evidence="14" type="primary">PIGM_1</name>
    <name evidence="15" type="synonym">PIGM_0</name>
    <name evidence="15" type="ORF">c1_g2_i1</name>
    <name evidence="14" type="ORF">c1_g2_i2</name>
</gene>
<dbReference type="PANTHER" id="PTHR12886:SF0">
    <property type="entry name" value="GPI MANNOSYLTRANSFERASE 1"/>
    <property type="match status" value="1"/>
</dbReference>
<feature type="transmembrane region" description="Helical" evidence="13">
    <location>
        <begin position="109"/>
        <end position="130"/>
    </location>
</feature>
<evidence type="ECO:0000256" key="13">
    <source>
        <dbReference type="RuleBase" id="RU365064"/>
    </source>
</evidence>
<keyword evidence="5 13" id="KW-0328">Glycosyltransferase</keyword>
<feature type="transmembrane region" description="Helical" evidence="13">
    <location>
        <begin position="273"/>
        <end position="294"/>
    </location>
</feature>
<dbReference type="OrthoDB" id="3821113at2759"/>
<evidence type="ECO:0000313" key="14">
    <source>
        <dbReference type="EMBL" id="JAI48626.1"/>
    </source>
</evidence>
<comment type="pathway">
    <text evidence="2 13">Glycolipid biosynthesis; glycosylphosphatidylinositol-anchor biosynthesis.</text>
</comment>
<protein>
    <recommendedName>
        <fullName evidence="12 13">GPI alpha-1,4-mannosyltransferase I, catalytic subunit</fullName>
        <ecNumber evidence="13">2.4.1.-</ecNumber>
    </recommendedName>
    <alternativeName>
        <fullName evidence="13">GPI mannosyltransferase I</fullName>
    </alternativeName>
</protein>
<dbReference type="GO" id="GO:1990529">
    <property type="term" value="C:glycosylphosphatidylinositol-mannosyltransferase I complex"/>
    <property type="evidence" value="ECO:0007669"/>
    <property type="project" value="TreeGrafter"/>
</dbReference>
<accession>A0A0K8WBT9</accession>
<comment type="similarity">
    <text evidence="3 13">Belongs to the PIGM family.</text>
</comment>
<evidence type="ECO:0000256" key="11">
    <source>
        <dbReference type="ARBA" id="ARBA00093408"/>
    </source>
</evidence>
<name>A0A0K8WBT9_BACLA</name>
<keyword evidence="7 13" id="KW-0812">Transmembrane</keyword>
<feature type="transmembrane region" description="Helical" evidence="13">
    <location>
        <begin position="407"/>
        <end position="428"/>
    </location>
</feature>
<dbReference type="Pfam" id="PF05007">
    <property type="entry name" value="Mannosyl_trans"/>
    <property type="match status" value="1"/>
</dbReference>
<evidence type="ECO:0000256" key="12">
    <source>
        <dbReference type="ARBA" id="ARBA00093608"/>
    </source>
</evidence>
<evidence type="ECO:0000256" key="1">
    <source>
        <dbReference type="ARBA" id="ARBA00004477"/>
    </source>
</evidence>
<evidence type="ECO:0000256" key="2">
    <source>
        <dbReference type="ARBA" id="ARBA00004687"/>
    </source>
</evidence>
<dbReference type="GO" id="GO:0006506">
    <property type="term" value="P:GPI anchor biosynthetic process"/>
    <property type="evidence" value="ECO:0007669"/>
    <property type="project" value="UniProtKB-UniPathway"/>
</dbReference>
<feature type="transmembrane region" description="Helical" evidence="13">
    <location>
        <begin position="362"/>
        <end position="387"/>
    </location>
</feature>
<dbReference type="AlphaFoldDB" id="A0A0K8WBT9"/>
<dbReference type="EMBL" id="GDHF01003688">
    <property type="protein sequence ID" value="JAI48626.1"/>
    <property type="molecule type" value="Transcribed_RNA"/>
</dbReference>
<feature type="transmembrane region" description="Helical" evidence="13">
    <location>
        <begin position="191"/>
        <end position="209"/>
    </location>
</feature>
<evidence type="ECO:0000256" key="7">
    <source>
        <dbReference type="ARBA" id="ARBA00022692"/>
    </source>
</evidence>
<feature type="transmembrane region" description="Helical" evidence="13">
    <location>
        <begin position="338"/>
        <end position="355"/>
    </location>
</feature>
<evidence type="ECO:0000256" key="5">
    <source>
        <dbReference type="ARBA" id="ARBA00022676"/>
    </source>
</evidence>
<organism evidence="14">
    <name type="scientific">Bactrocera latifrons</name>
    <name type="common">Malaysian fruit fly</name>
    <name type="synonym">Chaetodacus latifrons</name>
    <dbReference type="NCBI Taxonomy" id="174628"/>
    <lineage>
        <taxon>Eukaryota</taxon>
        <taxon>Metazoa</taxon>
        <taxon>Ecdysozoa</taxon>
        <taxon>Arthropoda</taxon>
        <taxon>Hexapoda</taxon>
        <taxon>Insecta</taxon>
        <taxon>Pterygota</taxon>
        <taxon>Neoptera</taxon>
        <taxon>Endopterygota</taxon>
        <taxon>Diptera</taxon>
        <taxon>Brachycera</taxon>
        <taxon>Muscomorpha</taxon>
        <taxon>Tephritoidea</taxon>
        <taxon>Tephritidae</taxon>
        <taxon>Bactrocera</taxon>
        <taxon>Bactrocera</taxon>
    </lineage>
</organism>
<evidence type="ECO:0000256" key="6">
    <source>
        <dbReference type="ARBA" id="ARBA00022679"/>
    </source>
</evidence>
<dbReference type="GO" id="GO:0004376">
    <property type="term" value="F:GPI mannosyltransferase activity"/>
    <property type="evidence" value="ECO:0007669"/>
    <property type="project" value="InterPro"/>
</dbReference>
<comment type="subcellular location">
    <subcellularLocation>
        <location evidence="1 13">Endoplasmic reticulum membrane</location>
        <topology evidence="1 13">Multi-pass membrane protein</topology>
    </subcellularLocation>
</comment>